<dbReference type="InterPro" id="IPR001709">
    <property type="entry name" value="Flavoprot_Pyr_Nucl_cyt_Rdtase"/>
</dbReference>
<dbReference type="GO" id="GO:0051537">
    <property type="term" value="F:2 iron, 2 sulfur cluster binding"/>
    <property type="evidence" value="ECO:0007669"/>
    <property type="project" value="UniProtKB-KW"/>
</dbReference>
<dbReference type="Gene3D" id="3.40.50.80">
    <property type="entry name" value="Nucleotide-binding domain of ferredoxin-NADP reductase (FNR) module"/>
    <property type="match status" value="1"/>
</dbReference>
<evidence type="ECO:0000256" key="3">
    <source>
        <dbReference type="ARBA" id="ARBA00022714"/>
    </source>
</evidence>
<dbReference type="SUPFAM" id="SSF63380">
    <property type="entry name" value="Riboflavin synthase domain-like"/>
    <property type="match status" value="1"/>
</dbReference>
<evidence type="ECO:0000256" key="6">
    <source>
        <dbReference type="ARBA" id="ARBA00023002"/>
    </source>
</evidence>
<dbReference type="InterPro" id="IPR008333">
    <property type="entry name" value="Cbr1-like_FAD-bd_dom"/>
</dbReference>
<keyword evidence="5" id="KW-0274">FAD</keyword>
<keyword evidence="8" id="KW-0411">Iron-sulfur</keyword>
<dbReference type="Gene3D" id="2.40.30.10">
    <property type="entry name" value="Translation factors"/>
    <property type="match status" value="1"/>
</dbReference>
<dbReference type="Pfam" id="PF00175">
    <property type="entry name" value="NAD_binding_1"/>
    <property type="match status" value="1"/>
</dbReference>
<dbReference type="InterPro" id="IPR039261">
    <property type="entry name" value="FNR_nucleotide-bd"/>
</dbReference>
<dbReference type="PROSITE" id="PS51384">
    <property type="entry name" value="FAD_FR"/>
    <property type="match status" value="1"/>
</dbReference>
<dbReference type="InterPro" id="IPR017938">
    <property type="entry name" value="Riboflavin_synthase-like_b-brl"/>
</dbReference>
<evidence type="ECO:0000313" key="10">
    <source>
        <dbReference type="EMBL" id="PIU40890.1"/>
    </source>
</evidence>
<evidence type="ECO:0000313" key="11">
    <source>
        <dbReference type="Proteomes" id="UP000230052"/>
    </source>
</evidence>
<dbReference type="InterPro" id="IPR001433">
    <property type="entry name" value="OxRdtase_FAD/NAD-bd"/>
</dbReference>
<comment type="caution">
    <text evidence="10">The sequence shown here is derived from an EMBL/GenBank/DDBJ whole genome shotgun (WGS) entry which is preliminary data.</text>
</comment>
<feature type="domain" description="FAD-binding FR-type" evidence="9">
    <location>
        <begin position="1"/>
        <end position="100"/>
    </location>
</feature>
<evidence type="ECO:0000256" key="2">
    <source>
        <dbReference type="ARBA" id="ARBA00022630"/>
    </source>
</evidence>
<dbReference type="GO" id="GO:0046872">
    <property type="term" value="F:metal ion binding"/>
    <property type="evidence" value="ECO:0007669"/>
    <property type="project" value="UniProtKB-KW"/>
</dbReference>
<proteinExistence type="predicted"/>
<dbReference type="PANTHER" id="PTHR47354">
    <property type="entry name" value="NADH OXIDOREDUCTASE HCR"/>
    <property type="match status" value="1"/>
</dbReference>
<dbReference type="EMBL" id="PEWV01000075">
    <property type="protein sequence ID" value="PIU40890.1"/>
    <property type="molecule type" value="Genomic_DNA"/>
</dbReference>
<dbReference type="CDD" id="cd00322">
    <property type="entry name" value="FNR_like"/>
    <property type="match status" value="1"/>
</dbReference>
<keyword evidence="7" id="KW-0408">Iron</keyword>
<dbReference type="InterPro" id="IPR050415">
    <property type="entry name" value="MRET"/>
</dbReference>
<dbReference type="PRINTS" id="PR00371">
    <property type="entry name" value="FPNCR"/>
</dbReference>
<dbReference type="InterPro" id="IPR017927">
    <property type="entry name" value="FAD-bd_FR_type"/>
</dbReference>
<reference evidence="10 11" key="1">
    <citation type="submission" date="2017-09" db="EMBL/GenBank/DDBJ databases">
        <title>Depth-based differentiation of microbial function through sediment-hosted aquifers and enrichment of novel symbionts in the deep terrestrial subsurface.</title>
        <authorList>
            <person name="Probst A.J."/>
            <person name="Ladd B."/>
            <person name="Jarett J.K."/>
            <person name="Geller-Mcgrath D.E."/>
            <person name="Sieber C.M."/>
            <person name="Emerson J.B."/>
            <person name="Anantharaman K."/>
            <person name="Thomas B.C."/>
            <person name="Malmstrom R."/>
            <person name="Stieglmeier M."/>
            <person name="Klingl A."/>
            <person name="Woyke T."/>
            <person name="Ryan C.M."/>
            <person name="Banfield J.F."/>
        </authorList>
    </citation>
    <scope>NUCLEOTIDE SEQUENCE [LARGE SCALE GENOMIC DNA]</scope>
    <source>
        <strain evidence="10">CG07_land_8_20_14_0_80_42_15</strain>
    </source>
</reference>
<keyword evidence="6" id="KW-0560">Oxidoreductase</keyword>
<gene>
    <name evidence="10" type="ORF">COS99_08275</name>
</gene>
<dbReference type="Pfam" id="PF00970">
    <property type="entry name" value="FAD_binding_6"/>
    <property type="match status" value="1"/>
</dbReference>
<dbReference type="Proteomes" id="UP000230052">
    <property type="component" value="Unassembled WGS sequence"/>
</dbReference>
<evidence type="ECO:0000256" key="7">
    <source>
        <dbReference type="ARBA" id="ARBA00023004"/>
    </source>
</evidence>
<name>A0A2J0KWT9_9BACT</name>
<comment type="cofactor">
    <cofactor evidence="1">
        <name>FAD</name>
        <dbReference type="ChEBI" id="CHEBI:57692"/>
    </cofactor>
</comment>
<evidence type="ECO:0000256" key="4">
    <source>
        <dbReference type="ARBA" id="ARBA00022723"/>
    </source>
</evidence>
<keyword evidence="4" id="KW-0479">Metal-binding</keyword>
<accession>A0A2J0KWT9</accession>
<dbReference type="PANTHER" id="PTHR47354:SF6">
    <property type="entry name" value="NADH OXIDOREDUCTASE HCR"/>
    <property type="match status" value="1"/>
</dbReference>
<evidence type="ECO:0000256" key="5">
    <source>
        <dbReference type="ARBA" id="ARBA00022827"/>
    </source>
</evidence>
<dbReference type="GO" id="GO:0016491">
    <property type="term" value="F:oxidoreductase activity"/>
    <property type="evidence" value="ECO:0007669"/>
    <property type="project" value="UniProtKB-KW"/>
</dbReference>
<evidence type="ECO:0000256" key="1">
    <source>
        <dbReference type="ARBA" id="ARBA00001974"/>
    </source>
</evidence>
<dbReference type="PRINTS" id="PR00406">
    <property type="entry name" value="CYTB5RDTASE"/>
</dbReference>
<evidence type="ECO:0000256" key="8">
    <source>
        <dbReference type="ARBA" id="ARBA00023014"/>
    </source>
</evidence>
<dbReference type="SUPFAM" id="SSF52343">
    <property type="entry name" value="Ferredoxin reductase-like, C-terminal NADP-linked domain"/>
    <property type="match status" value="1"/>
</dbReference>
<keyword evidence="2" id="KW-0285">Flavoprotein</keyword>
<sequence length="237" mass="27153">MIEFDTEIIDIIQRTFNVKSFRLKVTSDVNFKAGQFFLFTIKVEGKDESKYFSFSNSPTEKGYLEFTKRITQSPFSQTLNKVKIGYPAHMKMPYGSMTFEGEYKKIAFLSGGIGITPIRSMCKFVADTKLPTDIVLLYGNNTESDIVFKEDLDEMCAAHKNIKVVHTLTAQGIDKKVYRGRVGYINDQMIKEEIPDFSERVFYICGPTKMVEGLAQILKDKLNIQKNMIKTENFIGY</sequence>
<keyword evidence="3" id="KW-0001">2Fe-2S</keyword>
<protein>
    <recommendedName>
        <fullName evidence="9">FAD-binding FR-type domain-containing protein</fullName>
    </recommendedName>
</protein>
<dbReference type="AlphaFoldDB" id="A0A2J0KWT9"/>
<evidence type="ECO:0000259" key="9">
    <source>
        <dbReference type="PROSITE" id="PS51384"/>
    </source>
</evidence>
<organism evidence="10 11">
    <name type="scientific">Candidatus Aquitaenariimonas noxiae</name>
    <dbReference type="NCBI Taxonomy" id="1974741"/>
    <lineage>
        <taxon>Bacteria</taxon>
        <taxon>Pseudomonadati</taxon>
        <taxon>Candidatus Omnitrophota</taxon>
        <taxon>Candidatus Aquitaenariimonas</taxon>
    </lineage>
</organism>